<evidence type="ECO:0000256" key="1">
    <source>
        <dbReference type="ARBA" id="ARBA00004123"/>
    </source>
</evidence>
<dbReference type="InterPro" id="IPR016069">
    <property type="entry name" value="Translin_C"/>
</dbReference>
<dbReference type="Gene3D" id="1.20.58.200">
    <property type="entry name" value="Translin, domain 2"/>
    <property type="match status" value="1"/>
</dbReference>
<dbReference type="PANTHER" id="PTHR10741">
    <property type="entry name" value="TRANSLIN AND TRANSLIN ASSOCIATED PROTEIN X"/>
    <property type="match status" value="1"/>
</dbReference>
<dbReference type="AlphaFoldDB" id="A0A085NHB7"/>
<dbReference type="EMBL" id="KL367500">
    <property type="protein sequence ID" value="KFD68863.1"/>
    <property type="molecule type" value="Genomic_DNA"/>
</dbReference>
<dbReference type="InterPro" id="IPR002848">
    <property type="entry name" value="Translin_fam"/>
</dbReference>
<dbReference type="Gene3D" id="1.20.58.190">
    <property type="entry name" value="Translin, domain 1"/>
    <property type="match status" value="1"/>
</dbReference>
<dbReference type="InterPro" id="IPR016068">
    <property type="entry name" value="Translin_N"/>
</dbReference>
<sequence length="252" mass="29833">MDELQSEFVKYQLILDNYYDRKERIYRRSREIAIESKRIIFLLHRPKQLDSGWIKEAESRLQRLRDTDILSLAKELKDEDYSMFQGSYCFGLQEYVEALLFFCFLTKRSIVTLEDVRQLLTYTDDKCGDCLFLQVTIDDYVAAVSDFGGELTRFILNAVASGSDADLDRLCHLMQRLFICLNVLPYKKHCFTSKLHQFRASVRKVEKARFLLYLRCAERKQFSFVNWLPSLGVRCHHFLPRDAEMPKEEDSE</sequence>
<evidence type="ECO:0000313" key="9">
    <source>
        <dbReference type="Proteomes" id="UP000030764"/>
    </source>
</evidence>
<gene>
    <name evidence="7" type="ORF">M513_10024</name>
    <name evidence="8" type="ORF">M514_10024</name>
</gene>
<reference evidence="8 9" key="1">
    <citation type="journal article" date="2014" name="Nat. Genet.">
        <title>Genome and transcriptome of the porcine whipworm Trichuris suis.</title>
        <authorList>
            <person name="Jex A.R."/>
            <person name="Nejsum P."/>
            <person name="Schwarz E.M."/>
            <person name="Hu L."/>
            <person name="Young N.D."/>
            <person name="Hall R.S."/>
            <person name="Korhonen P.K."/>
            <person name="Liao S."/>
            <person name="Thamsborg S."/>
            <person name="Xia J."/>
            <person name="Xu P."/>
            <person name="Wang S."/>
            <person name="Scheerlinck J.P."/>
            <person name="Hofmann A."/>
            <person name="Sternberg P.W."/>
            <person name="Wang J."/>
            <person name="Gasser R.B."/>
        </authorList>
    </citation>
    <scope>NUCLEOTIDE SEQUENCE [LARGE SCALE GENOMIC DNA]</scope>
    <source>
        <strain evidence="8">DCEP-RM93F</strain>
        <strain evidence="7">DCEP-RM93M</strain>
    </source>
</reference>
<feature type="non-terminal residue" evidence="8">
    <location>
        <position position="252"/>
    </location>
</feature>
<name>A0A085NHB7_9BILA</name>
<comment type="similarity">
    <text evidence="3">Belongs to the translin family.</text>
</comment>
<feature type="binding site" evidence="6">
    <location>
        <position position="150"/>
    </location>
    <ligand>
        <name>Mg(2+)</name>
        <dbReference type="ChEBI" id="CHEBI:18420"/>
    </ligand>
</feature>
<evidence type="ECO:0000256" key="6">
    <source>
        <dbReference type="PIRSR" id="PIRSR602848-1"/>
    </source>
</evidence>
<keyword evidence="4" id="KW-0963">Cytoplasm</keyword>
<organism evidence="8">
    <name type="scientific">Trichuris suis</name>
    <name type="common">pig whipworm</name>
    <dbReference type="NCBI Taxonomy" id="68888"/>
    <lineage>
        <taxon>Eukaryota</taxon>
        <taxon>Metazoa</taxon>
        <taxon>Ecdysozoa</taxon>
        <taxon>Nematoda</taxon>
        <taxon>Enoplea</taxon>
        <taxon>Dorylaimia</taxon>
        <taxon>Trichinellida</taxon>
        <taxon>Trichuridae</taxon>
        <taxon>Trichuris</taxon>
    </lineage>
</organism>
<keyword evidence="6" id="KW-0479">Metal-binding</keyword>
<dbReference type="CDD" id="cd14820">
    <property type="entry name" value="TRAX"/>
    <property type="match status" value="1"/>
</dbReference>
<proteinExistence type="inferred from homology"/>
<evidence type="ECO:0000256" key="4">
    <source>
        <dbReference type="ARBA" id="ARBA00022490"/>
    </source>
</evidence>
<dbReference type="SUPFAM" id="SSF74784">
    <property type="entry name" value="Translin"/>
    <property type="match status" value="1"/>
</dbReference>
<comment type="subcellular location">
    <subcellularLocation>
        <location evidence="2">Cytoplasm</location>
    </subcellularLocation>
    <subcellularLocation>
        <location evidence="1">Nucleus</location>
    </subcellularLocation>
</comment>
<dbReference type="GO" id="GO:0046872">
    <property type="term" value="F:metal ion binding"/>
    <property type="evidence" value="ECO:0007669"/>
    <property type="project" value="UniProtKB-KW"/>
</dbReference>
<accession>A0A085NHB7</accession>
<keyword evidence="9" id="KW-1185">Reference proteome</keyword>
<evidence type="ECO:0000313" key="7">
    <source>
        <dbReference type="EMBL" id="KFD49082.1"/>
    </source>
</evidence>
<protein>
    <recommendedName>
        <fullName evidence="10">Translin family protein</fullName>
    </recommendedName>
</protein>
<dbReference type="GO" id="GO:0005737">
    <property type="term" value="C:cytoplasm"/>
    <property type="evidence" value="ECO:0007669"/>
    <property type="project" value="UniProtKB-SubCell"/>
</dbReference>
<dbReference type="InterPro" id="IPR036081">
    <property type="entry name" value="Translin_sf"/>
</dbReference>
<keyword evidence="6" id="KW-0460">Magnesium</keyword>
<evidence type="ECO:0000313" key="8">
    <source>
        <dbReference type="EMBL" id="KFD68863.1"/>
    </source>
</evidence>
<evidence type="ECO:0000256" key="5">
    <source>
        <dbReference type="ARBA" id="ARBA00023242"/>
    </source>
</evidence>
<evidence type="ECO:0000256" key="2">
    <source>
        <dbReference type="ARBA" id="ARBA00004496"/>
    </source>
</evidence>
<dbReference type="Pfam" id="PF01997">
    <property type="entry name" value="Translin"/>
    <property type="match status" value="1"/>
</dbReference>
<evidence type="ECO:0008006" key="10">
    <source>
        <dbReference type="Google" id="ProtNLM"/>
    </source>
</evidence>
<dbReference type="GO" id="GO:0043565">
    <property type="term" value="F:sequence-specific DNA binding"/>
    <property type="evidence" value="ECO:0007669"/>
    <property type="project" value="InterPro"/>
</dbReference>
<dbReference type="Proteomes" id="UP000030758">
    <property type="component" value="Unassembled WGS sequence"/>
</dbReference>
<dbReference type="Proteomes" id="UP000030764">
    <property type="component" value="Unassembled WGS sequence"/>
</dbReference>
<dbReference type="EMBL" id="KL363278">
    <property type="protein sequence ID" value="KFD49082.1"/>
    <property type="molecule type" value="Genomic_DNA"/>
</dbReference>
<keyword evidence="5" id="KW-0539">Nucleus</keyword>
<feature type="binding site" evidence="6">
    <location>
        <position position="97"/>
    </location>
    <ligand>
        <name>Mg(2+)</name>
        <dbReference type="ChEBI" id="CHEBI:18420"/>
    </ligand>
</feature>
<evidence type="ECO:0000256" key="3">
    <source>
        <dbReference type="ARBA" id="ARBA00005902"/>
    </source>
</evidence>
<dbReference type="GO" id="GO:0005634">
    <property type="term" value="C:nucleus"/>
    <property type="evidence" value="ECO:0007669"/>
    <property type="project" value="UniProtKB-SubCell"/>
</dbReference>